<dbReference type="Gene3D" id="1.25.50.20">
    <property type="match status" value="1"/>
</dbReference>
<dbReference type="GO" id="GO:0042277">
    <property type="term" value="F:peptide binding"/>
    <property type="evidence" value="ECO:0007669"/>
    <property type="project" value="TreeGrafter"/>
</dbReference>
<dbReference type="InterPro" id="IPR050344">
    <property type="entry name" value="Peptidase_M1_aminopeptidases"/>
</dbReference>
<dbReference type="Gene3D" id="1.10.390.10">
    <property type="entry name" value="Neutral Protease Domain 2"/>
    <property type="match status" value="1"/>
</dbReference>
<dbReference type="Pfam" id="PF11838">
    <property type="entry name" value="ERAP1_C"/>
    <property type="match status" value="1"/>
</dbReference>
<feature type="binding site" evidence="10">
    <location>
        <position position="342"/>
    </location>
    <ligand>
        <name>Zn(2+)</name>
        <dbReference type="ChEBI" id="CHEBI:29105"/>
        <note>catalytic</note>
    </ligand>
</feature>
<dbReference type="GO" id="GO:0008270">
    <property type="term" value="F:zinc ion binding"/>
    <property type="evidence" value="ECO:0007669"/>
    <property type="project" value="UniProtKB-UniRule"/>
</dbReference>
<evidence type="ECO:0000259" key="15">
    <source>
        <dbReference type="Pfam" id="PF17900"/>
    </source>
</evidence>
<dbReference type="PANTHER" id="PTHR11533">
    <property type="entry name" value="PROTEASE M1 ZINC METALLOPROTEASE"/>
    <property type="match status" value="1"/>
</dbReference>
<evidence type="ECO:0000256" key="9">
    <source>
        <dbReference type="PIRSR" id="PIRSR634016-1"/>
    </source>
</evidence>
<evidence type="ECO:0000256" key="6">
    <source>
        <dbReference type="ARBA" id="ARBA00022801"/>
    </source>
</evidence>
<name>A0A062TUA8_9PROT</name>
<dbReference type="eggNOG" id="COG0308">
    <property type="taxonomic scope" value="Bacteria"/>
</dbReference>
<evidence type="ECO:0000256" key="7">
    <source>
        <dbReference type="ARBA" id="ARBA00022833"/>
    </source>
</evidence>
<gene>
    <name evidence="16" type="ORF">HY3_04450</name>
</gene>
<keyword evidence="8 12" id="KW-0482">Metalloprotease</keyword>
<dbReference type="Pfam" id="PF17900">
    <property type="entry name" value="Peptidase_M1_N"/>
    <property type="match status" value="1"/>
</dbReference>
<dbReference type="AlphaFoldDB" id="A0A062TUA8"/>
<dbReference type="SUPFAM" id="SSF55486">
    <property type="entry name" value="Metalloproteases ('zincins'), catalytic domain"/>
    <property type="match status" value="1"/>
</dbReference>
<evidence type="ECO:0000256" key="8">
    <source>
        <dbReference type="ARBA" id="ARBA00023049"/>
    </source>
</evidence>
<dbReference type="InterPro" id="IPR027268">
    <property type="entry name" value="Peptidase_M4/M1_CTD_sf"/>
</dbReference>
<comment type="cofactor">
    <cofactor evidence="10 12">
        <name>Zn(2+)</name>
        <dbReference type="ChEBI" id="CHEBI:29105"/>
    </cofactor>
    <text evidence="10 12">Binds 1 zinc ion per subunit.</text>
</comment>
<evidence type="ECO:0000256" key="10">
    <source>
        <dbReference type="PIRSR" id="PIRSR634016-3"/>
    </source>
</evidence>
<dbReference type="InterPro" id="IPR042097">
    <property type="entry name" value="Aminopeptidase_N-like_N_sf"/>
</dbReference>
<dbReference type="GO" id="GO:0005615">
    <property type="term" value="C:extracellular space"/>
    <property type="evidence" value="ECO:0007669"/>
    <property type="project" value="TreeGrafter"/>
</dbReference>
<dbReference type="InterPro" id="IPR045357">
    <property type="entry name" value="Aminopeptidase_N-like_N"/>
</dbReference>
<evidence type="ECO:0000313" key="17">
    <source>
        <dbReference type="Proteomes" id="UP000249123"/>
    </source>
</evidence>
<dbReference type="PRINTS" id="PR00756">
    <property type="entry name" value="ALADIPTASE"/>
</dbReference>
<protein>
    <recommendedName>
        <fullName evidence="12">Aminopeptidase</fullName>
        <ecNumber evidence="12">3.4.11.-</ecNumber>
    </recommendedName>
</protein>
<sequence length="897" mass="97225">MRTFFLSFLMLGLGSLLAACGSHSQWGVATSPVSLEELKAVAPKGQLAGNAQPQLYRVSLDLDPREQRFSGNVSIAIKLETAATGIWMHGDDLNVTRVTVTSGGESQPATWNEVLSTGVVRVGFPRRLKPGYLTLDIEYDAAFDANLAGLFRVDEKGEAYALAKSESIQARRFLPSFDEPGFKAPFDMQFTVPAGMVAIANTPEISREDIGAGKELITFARTRPLSTYLLSVAVGNFDKVDAGVLPPNSVRAKAIPLTGYARKGKGAEMDYILKMTPELVQTFEESLQQPYPYEKLDIVAAPQWPSGATELAAAITYRESRILANENSGPAFLRGLKSIHAHEMAHMWFGDLVTPPWWDGLWLKEGFATWGEAMALSQMEPTEGHDVQAVADAIGAMRLDSLASVRAIQEPILRNEDIRNAYDSITYNKSLGVINMADSYFRPDVFRPALGEYIARFADGVADSDDFFHVIGKTVGSPDLTDAFDSFVLQQGVPVVSADLQCTSLGAKVALSQARYRPLGSSIEPGTRWTIPVCIAWQDGAESGRTCTMLKTREKTLALSLPEGACPGVIHPNAGGVGYYRFTLGAHEWDALRGSFATMPETGVLTALDSAIAAFEAGELDAVRLLDILDAGAEQSGNQAANLALDYYGDLLERVKGTPAEAAAQARAGAVVAKIRSVLEADGGDAEMSARLDRFAAIKLNDEEVRVRLMASAETYLDTQTGLSSDEYFPALSVALADGGPEMMDRVLMATDEIDDPVFDQSVVNALGTVKAAEGSARVLTLIESAELGPRETYTLAMMQMANPETEEATWTWLKANMPAFLNSIPTQWRRRAPRLGQYFCDTARIAELDDLFAEYGAQAEGYERALAETKESIRLCAALNEATQRDLEAAFKISAD</sequence>
<feature type="domain" description="Aminopeptidase N-like N-terminal" evidence="15">
    <location>
        <begin position="52"/>
        <end position="229"/>
    </location>
</feature>
<reference evidence="16 17" key="1">
    <citation type="submission" date="2013-04" db="EMBL/GenBank/DDBJ databases">
        <title>Hyphomonas sp. T24B3 Genome Sequencing.</title>
        <authorList>
            <person name="Lai Q."/>
            <person name="Shao Z."/>
        </authorList>
    </citation>
    <scope>NUCLEOTIDE SEQUENCE [LARGE SCALE GENOMIC DNA]</scope>
    <source>
        <strain evidence="16 17">T24B3</strain>
    </source>
</reference>
<dbReference type="PANTHER" id="PTHR11533:SF174">
    <property type="entry name" value="PUROMYCIN-SENSITIVE AMINOPEPTIDASE-RELATED"/>
    <property type="match status" value="1"/>
</dbReference>
<feature type="site" description="Transition state stabilizer" evidence="11">
    <location>
        <position position="427"/>
    </location>
</feature>
<dbReference type="Proteomes" id="UP000249123">
    <property type="component" value="Unassembled WGS sequence"/>
</dbReference>
<evidence type="ECO:0000256" key="2">
    <source>
        <dbReference type="ARBA" id="ARBA00010136"/>
    </source>
</evidence>
<dbReference type="GO" id="GO:0016285">
    <property type="term" value="F:alanyl aminopeptidase activity"/>
    <property type="evidence" value="ECO:0007669"/>
    <property type="project" value="UniProtKB-EC"/>
</dbReference>
<comment type="catalytic activity">
    <reaction evidence="1">
        <text>Release of an N-terminal amino acid, Xaa-|-Yaa- from a peptide, amide or arylamide. Xaa is preferably Ala, but may be most amino acids including Pro (slow action). When a terminal hydrophobic residue is followed by a prolyl residue, the two may be released as an intact Xaa-Pro dipeptide.</text>
        <dbReference type="EC" id="3.4.11.2"/>
    </reaction>
</comment>
<feature type="binding site" evidence="10">
    <location>
        <position position="346"/>
    </location>
    <ligand>
        <name>Zn(2+)</name>
        <dbReference type="ChEBI" id="CHEBI:29105"/>
        <note>catalytic</note>
    </ligand>
</feature>
<dbReference type="InterPro" id="IPR024571">
    <property type="entry name" value="ERAP1-like_C_dom"/>
</dbReference>
<dbReference type="GO" id="GO:0070006">
    <property type="term" value="F:metalloaminopeptidase activity"/>
    <property type="evidence" value="ECO:0007669"/>
    <property type="project" value="TreeGrafter"/>
</dbReference>
<dbReference type="InterPro" id="IPR014782">
    <property type="entry name" value="Peptidase_M1_dom"/>
</dbReference>
<evidence type="ECO:0000256" key="3">
    <source>
        <dbReference type="ARBA" id="ARBA00022438"/>
    </source>
</evidence>
<proteinExistence type="inferred from homology"/>
<dbReference type="InterPro" id="IPR001930">
    <property type="entry name" value="Peptidase_M1"/>
</dbReference>
<dbReference type="GO" id="GO:0005737">
    <property type="term" value="C:cytoplasm"/>
    <property type="evidence" value="ECO:0007669"/>
    <property type="project" value="TreeGrafter"/>
</dbReference>
<dbReference type="Pfam" id="PF01433">
    <property type="entry name" value="Peptidase_M1"/>
    <property type="match status" value="1"/>
</dbReference>
<evidence type="ECO:0000256" key="5">
    <source>
        <dbReference type="ARBA" id="ARBA00022723"/>
    </source>
</evidence>
<feature type="active site" description="Proton acceptor" evidence="9">
    <location>
        <position position="343"/>
    </location>
</feature>
<dbReference type="GO" id="GO:0043171">
    <property type="term" value="P:peptide catabolic process"/>
    <property type="evidence" value="ECO:0007669"/>
    <property type="project" value="TreeGrafter"/>
</dbReference>
<keyword evidence="4 12" id="KW-0645">Protease</keyword>
<dbReference type="EC" id="3.4.11.-" evidence="12"/>
<dbReference type="STRING" id="1280941.HY2_04750"/>
<dbReference type="GO" id="GO:0006508">
    <property type="term" value="P:proteolysis"/>
    <property type="evidence" value="ECO:0007669"/>
    <property type="project" value="UniProtKB-KW"/>
</dbReference>
<evidence type="ECO:0000256" key="12">
    <source>
        <dbReference type="RuleBase" id="RU364040"/>
    </source>
</evidence>
<dbReference type="PROSITE" id="PS51257">
    <property type="entry name" value="PROKAR_LIPOPROTEIN"/>
    <property type="match status" value="1"/>
</dbReference>
<keyword evidence="17" id="KW-1185">Reference proteome</keyword>
<comment type="caution">
    <text evidence="16">The sequence shown here is derived from an EMBL/GenBank/DDBJ whole genome shotgun (WGS) entry which is preliminary data.</text>
</comment>
<evidence type="ECO:0000256" key="1">
    <source>
        <dbReference type="ARBA" id="ARBA00000098"/>
    </source>
</evidence>
<evidence type="ECO:0000313" key="16">
    <source>
        <dbReference type="EMBL" id="RAN31345.1"/>
    </source>
</evidence>
<keyword evidence="7 10" id="KW-0862">Zinc</keyword>
<dbReference type="EMBL" id="AWFB01000056">
    <property type="protein sequence ID" value="RAN31345.1"/>
    <property type="molecule type" value="Genomic_DNA"/>
</dbReference>
<dbReference type="GO" id="GO:0016020">
    <property type="term" value="C:membrane"/>
    <property type="evidence" value="ECO:0007669"/>
    <property type="project" value="TreeGrafter"/>
</dbReference>
<dbReference type="Gene3D" id="2.60.40.1730">
    <property type="entry name" value="tricorn interacting facor f3 domain"/>
    <property type="match status" value="1"/>
</dbReference>
<accession>A0A062TUA8</accession>
<feature type="binding site" evidence="10">
    <location>
        <position position="365"/>
    </location>
    <ligand>
        <name>Zn(2+)</name>
        <dbReference type="ChEBI" id="CHEBI:29105"/>
        <note>catalytic</note>
    </ligand>
</feature>
<evidence type="ECO:0000256" key="4">
    <source>
        <dbReference type="ARBA" id="ARBA00022670"/>
    </source>
</evidence>
<evidence type="ECO:0000256" key="11">
    <source>
        <dbReference type="PIRSR" id="PIRSR634016-4"/>
    </source>
</evidence>
<keyword evidence="3 12" id="KW-0031">Aminopeptidase</keyword>
<organism evidence="16 17">
    <name type="scientific">Hyphomonas pacifica</name>
    <dbReference type="NCBI Taxonomy" id="1280941"/>
    <lineage>
        <taxon>Bacteria</taxon>
        <taxon>Pseudomonadati</taxon>
        <taxon>Pseudomonadota</taxon>
        <taxon>Alphaproteobacteria</taxon>
        <taxon>Hyphomonadales</taxon>
        <taxon>Hyphomonadaceae</taxon>
        <taxon>Hyphomonas</taxon>
    </lineage>
</organism>
<evidence type="ECO:0000259" key="14">
    <source>
        <dbReference type="Pfam" id="PF11838"/>
    </source>
</evidence>
<dbReference type="SUPFAM" id="SSF63737">
    <property type="entry name" value="Leukotriene A4 hydrolase N-terminal domain"/>
    <property type="match status" value="1"/>
</dbReference>
<evidence type="ECO:0000259" key="13">
    <source>
        <dbReference type="Pfam" id="PF01433"/>
    </source>
</evidence>
<keyword evidence="5 10" id="KW-0479">Metal-binding</keyword>
<feature type="domain" description="Peptidase M1 membrane alanine aminopeptidase" evidence="13">
    <location>
        <begin position="272"/>
        <end position="481"/>
    </location>
</feature>
<dbReference type="CDD" id="cd09601">
    <property type="entry name" value="M1_APN-Q_like"/>
    <property type="match status" value="1"/>
</dbReference>
<dbReference type="InterPro" id="IPR034016">
    <property type="entry name" value="M1_APN-typ"/>
</dbReference>
<feature type="domain" description="ERAP1-like C-terminal" evidence="14">
    <location>
        <begin position="570"/>
        <end position="875"/>
    </location>
</feature>
<comment type="similarity">
    <text evidence="2 12">Belongs to the peptidase M1 family.</text>
</comment>
<keyword evidence="6 12" id="KW-0378">Hydrolase</keyword>